<accession>A0ABQ9F7S7</accession>
<gene>
    <name evidence="1" type="ORF">KUTeg_009705</name>
</gene>
<evidence type="ECO:0000313" key="1">
    <source>
        <dbReference type="EMBL" id="KAJ8312332.1"/>
    </source>
</evidence>
<keyword evidence="2" id="KW-1185">Reference proteome</keyword>
<sequence length="106" mass="12677">MFEQKQKENTDLINYNAKVTKKVQPEDNEISLEDIEEYEVSPWRSPLTMKLAVVFMFTQMTVNLFYESRGISFSSFYPFSILEQYYPKDLVFGRIIQLSEKNHLKY</sequence>
<comment type="caution">
    <text evidence="1">The sequence shown here is derived from an EMBL/GenBank/DDBJ whole genome shotgun (WGS) entry which is preliminary data.</text>
</comment>
<organism evidence="1 2">
    <name type="scientific">Tegillarca granosa</name>
    <name type="common">Malaysian cockle</name>
    <name type="synonym">Anadara granosa</name>
    <dbReference type="NCBI Taxonomy" id="220873"/>
    <lineage>
        <taxon>Eukaryota</taxon>
        <taxon>Metazoa</taxon>
        <taxon>Spiralia</taxon>
        <taxon>Lophotrochozoa</taxon>
        <taxon>Mollusca</taxon>
        <taxon>Bivalvia</taxon>
        <taxon>Autobranchia</taxon>
        <taxon>Pteriomorphia</taxon>
        <taxon>Arcoida</taxon>
        <taxon>Arcoidea</taxon>
        <taxon>Arcidae</taxon>
        <taxon>Tegillarca</taxon>
    </lineage>
</organism>
<name>A0ABQ9F7S7_TEGGR</name>
<reference evidence="1 2" key="1">
    <citation type="submission" date="2022-12" db="EMBL/GenBank/DDBJ databases">
        <title>Chromosome-level genome of Tegillarca granosa.</title>
        <authorList>
            <person name="Kim J."/>
        </authorList>
    </citation>
    <scope>NUCLEOTIDE SEQUENCE [LARGE SCALE GENOMIC DNA]</scope>
    <source>
        <strain evidence="1">Teg-2019</strain>
        <tissue evidence="1">Adductor muscle</tissue>
    </source>
</reference>
<protein>
    <submittedName>
        <fullName evidence="1">Uncharacterized protein</fullName>
    </submittedName>
</protein>
<dbReference type="EMBL" id="JARBDR010000440">
    <property type="protein sequence ID" value="KAJ8312332.1"/>
    <property type="molecule type" value="Genomic_DNA"/>
</dbReference>
<proteinExistence type="predicted"/>
<dbReference type="Proteomes" id="UP001217089">
    <property type="component" value="Unassembled WGS sequence"/>
</dbReference>
<evidence type="ECO:0000313" key="2">
    <source>
        <dbReference type="Proteomes" id="UP001217089"/>
    </source>
</evidence>